<proteinExistence type="predicted"/>
<evidence type="ECO:0000313" key="3">
    <source>
        <dbReference type="Proteomes" id="UP001164761"/>
    </source>
</evidence>
<reference evidence="2" key="1">
    <citation type="submission" date="2022-08" db="EMBL/GenBank/DDBJ databases">
        <title>Alicyclobacillus fastidiosus DSM 17978, complete genome.</title>
        <authorList>
            <person name="Wang Q."/>
            <person name="Cai R."/>
            <person name="Wang Z."/>
        </authorList>
    </citation>
    <scope>NUCLEOTIDE SEQUENCE</scope>
    <source>
        <strain evidence="2">DSM 17978</strain>
    </source>
</reference>
<dbReference type="Proteomes" id="UP001164761">
    <property type="component" value="Chromosome"/>
</dbReference>
<accession>A0ABY6ZLI4</accession>
<evidence type="ECO:0000313" key="2">
    <source>
        <dbReference type="EMBL" id="WAH43443.1"/>
    </source>
</evidence>
<evidence type="ECO:0008006" key="4">
    <source>
        <dbReference type="Google" id="ProtNLM"/>
    </source>
</evidence>
<keyword evidence="3" id="KW-1185">Reference proteome</keyword>
<dbReference type="EMBL" id="CP104067">
    <property type="protein sequence ID" value="WAH43443.1"/>
    <property type="molecule type" value="Genomic_DNA"/>
</dbReference>
<dbReference type="RefSeq" id="WP_268007326.1">
    <property type="nucleotide sequence ID" value="NZ_BSUT01000001.1"/>
</dbReference>
<gene>
    <name evidence="2" type="ORF">NZD89_08690</name>
</gene>
<organism evidence="2 3">
    <name type="scientific">Alicyclobacillus fastidiosus</name>
    <dbReference type="NCBI Taxonomy" id="392011"/>
    <lineage>
        <taxon>Bacteria</taxon>
        <taxon>Bacillati</taxon>
        <taxon>Bacillota</taxon>
        <taxon>Bacilli</taxon>
        <taxon>Bacillales</taxon>
        <taxon>Alicyclobacillaceae</taxon>
        <taxon>Alicyclobacillus</taxon>
    </lineage>
</organism>
<protein>
    <recommendedName>
        <fullName evidence="4">Small acid-soluble spore protein O</fullName>
    </recommendedName>
</protein>
<sequence length="43" mass="5051">MTKLPNKSHMQKQLDYTANEMNVSSFTDQKPKNKRAKDKPNEK</sequence>
<name>A0ABY6ZLI4_9BACL</name>
<evidence type="ECO:0000256" key="1">
    <source>
        <dbReference type="SAM" id="MobiDB-lite"/>
    </source>
</evidence>
<feature type="compositionally biased region" description="Polar residues" evidence="1">
    <location>
        <begin position="14"/>
        <end position="28"/>
    </location>
</feature>
<feature type="region of interest" description="Disordered" evidence="1">
    <location>
        <begin position="1"/>
        <end position="43"/>
    </location>
</feature>